<dbReference type="Pfam" id="PF07791">
    <property type="entry name" value="Imm11"/>
    <property type="match status" value="1"/>
</dbReference>
<accession>A0ABX5EJM8</accession>
<dbReference type="InterPro" id="IPR012433">
    <property type="entry name" value="Imm11"/>
</dbReference>
<dbReference type="Proteomes" id="UP000238836">
    <property type="component" value="Unassembled WGS sequence"/>
</dbReference>
<sequence>MKVWQLQSLLNEDFQSLQLVHFEQDYNKYFDKRFFEVEPMFEFWQPVEVYSIEEGKRKSDCPPFWGCSFALVFSERALGVLEDLVKEKVEALPLVHPEDSYWLIHVLHAIDAVDYEKAIVETTESGRLIDFEKYAFSKEKVKGEHIFQVYLGDQVHPVVFVSDEFKHVVEANRLVGFEFIEVWDSEK</sequence>
<proteinExistence type="predicted"/>
<feature type="domain" description="Immunity MXAN-0049 protein" evidence="1">
    <location>
        <begin position="97"/>
        <end position="182"/>
    </location>
</feature>
<evidence type="ECO:0000313" key="2">
    <source>
        <dbReference type="EMBL" id="PRZ11884.1"/>
    </source>
</evidence>
<evidence type="ECO:0000259" key="1">
    <source>
        <dbReference type="Pfam" id="PF07791"/>
    </source>
</evidence>
<dbReference type="RefSeq" id="WP_022735734.1">
    <property type="nucleotide sequence ID" value="NZ_PVTZ01000019.1"/>
</dbReference>
<reference evidence="2 3" key="1">
    <citation type="submission" date="2018-03" db="EMBL/GenBank/DDBJ databases">
        <title>Genomic Encyclopedia of Archaeal and Bacterial Type Strains, Phase II (KMG-II): from individual species to whole genera.</title>
        <authorList>
            <person name="Goeker M."/>
        </authorList>
    </citation>
    <scope>NUCLEOTIDE SEQUENCE [LARGE SCALE GENOMIC DNA]</scope>
    <source>
        <strain evidence="2 3">RHA1</strain>
    </source>
</reference>
<organism evidence="2 3">
    <name type="scientific">Laceyella sediminis</name>
    <dbReference type="NCBI Taxonomy" id="573074"/>
    <lineage>
        <taxon>Bacteria</taxon>
        <taxon>Bacillati</taxon>
        <taxon>Bacillota</taxon>
        <taxon>Bacilli</taxon>
        <taxon>Bacillales</taxon>
        <taxon>Thermoactinomycetaceae</taxon>
        <taxon>Laceyella</taxon>
    </lineage>
</organism>
<dbReference type="EMBL" id="PVTZ01000019">
    <property type="protein sequence ID" value="PRZ11884.1"/>
    <property type="molecule type" value="Genomic_DNA"/>
</dbReference>
<comment type="caution">
    <text evidence="2">The sequence shown here is derived from an EMBL/GenBank/DDBJ whole genome shotgun (WGS) entry which is preliminary data.</text>
</comment>
<protein>
    <recommendedName>
        <fullName evidence="1">Immunity MXAN-0049 protein domain-containing protein</fullName>
    </recommendedName>
</protein>
<gene>
    <name evidence="2" type="ORF">CLV36_1194</name>
</gene>
<evidence type="ECO:0000313" key="3">
    <source>
        <dbReference type="Proteomes" id="UP000238836"/>
    </source>
</evidence>
<name>A0ABX5EJM8_9BACL</name>
<keyword evidence="3" id="KW-1185">Reference proteome</keyword>